<dbReference type="PROSITE" id="PS00719">
    <property type="entry name" value="GLYCOSYL_HYDROL_F2_1"/>
    <property type="match status" value="1"/>
</dbReference>
<evidence type="ECO:0000256" key="2">
    <source>
        <dbReference type="ARBA" id="ARBA00022801"/>
    </source>
</evidence>
<feature type="domain" description="Glycoside hydrolase family 2 catalytic" evidence="4">
    <location>
        <begin position="258"/>
        <end position="533"/>
    </location>
</feature>
<name>A0A1M4W628_9CLOT</name>
<dbReference type="Proteomes" id="UP000184035">
    <property type="component" value="Unassembled WGS sequence"/>
</dbReference>
<accession>A0A1M4W628</accession>
<keyword evidence="3" id="KW-0326">Glycosidase</keyword>
<dbReference type="GO" id="GO:0005975">
    <property type="term" value="P:carbohydrate metabolic process"/>
    <property type="evidence" value="ECO:0007669"/>
    <property type="project" value="InterPro"/>
</dbReference>
<dbReference type="SUPFAM" id="SSF51445">
    <property type="entry name" value="(Trans)glycosidases"/>
    <property type="match status" value="1"/>
</dbReference>
<evidence type="ECO:0000259" key="5">
    <source>
        <dbReference type="Pfam" id="PF02837"/>
    </source>
</evidence>
<dbReference type="Gene3D" id="3.20.20.80">
    <property type="entry name" value="Glycosidases"/>
    <property type="match status" value="1"/>
</dbReference>
<dbReference type="Gene3D" id="2.60.40.10">
    <property type="entry name" value="Immunoglobulins"/>
    <property type="match status" value="1"/>
</dbReference>
<evidence type="ECO:0000313" key="7">
    <source>
        <dbReference type="Proteomes" id="UP000184035"/>
    </source>
</evidence>
<dbReference type="STRING" id="1533.SAMN05443638_11085"/>
<dbReference type="Pfam" id="PF02837">
    <property type="entry name" value="Glyco_hydro_2_N"/>
    <property type="match status" value="1"/>
</dbReference>
<reference evidence="6 7" key="1">
    <citation type="submission" date="2016-11" db="EMBL/GenBank/DDBJ databases">
        <authorList>
            <person name="Jaros S."/>
            <person name="Januszkiewicz K."/>
            <person name="Wedrychowicz H."/>
        </authorList>
    </citation>
    <scope>NUCLEOTIDE SEQUENCE [LARGE SCALE GENOMIC DNA]</scope>
    <source>
        <strain evidence="6 7">DSM 2631</strain>
    </source>
</reference>
<dbReference type="PANTHER" id="PTHR42732">
    <property type="entry name" value="BETA-GALACTOSIDASE"/>
    <property type="match status" value="1"/>
</dbReference>
<dbReference type="InterPro" id="IPR006104">
    <property type="entry name" value="Glyco_hydro_2_N"/>
</dbReference>
<dbReference type="InterPro" id="IPR006101">
    <property type="entry name" value="Glyco_hydro_2"/>
</dbReference>
<gene>
    <name evidence="6" type="ORF">SAMN05443638_11085</name>
</gene>
<organism evidence="6 7">
    <name type="scientific">Clostridium fallax</name>
    <dbReference type="NCBI Taxonomy" id="1533"/>
    <lineage>
        <taxon>Bacteria</taxon>
        <taxon>Bacillati</taxon>
        <taxon>Bacillota</taxon>
        <taxon>Clostridia</taxon>
        <taxon>Eubacteriales</taxon>
        <taxon>Clostridiaceae</taxon>
        <taxon>Clostridium</taxon>
    </lineage>
</organism>
<dbReference type="InterPro" id="IPR017853">
    <property type="entry name" value="GH"/>
</dbReference>
<evidence type="ECO:0000256" key="3">
    <source>
        <dbReference type="ARBA" id="ARBA00023295"/>
    </source>
</evidence>
<dbReference type="InterPro" id="IPR006103">
    <property type="entry name" value="Glyco_hydro_2_cat"/>
</dbReference>
<dbReference type="Pfam" id="PF02836">
    <property type="entry name" value="Glyco_hydro_2_C"/>
    <property type="match status" value="1"/>
</dbReference>
<dbReference type="AlphaFoldDB" id="A0A1M4W628"/>
<dbReference type="EMBL" id="FQVM01000010">
    <property type="protein sequence ID" value="SHE76676.1"/>
    <property type="molecule type" value="Genomic_DNA"/>
</dbReference>
<evidence type="ECO:0000256" key="1">
    <source>
        <dbReference type="ARBA" id="ARBA00007401"/>
    </source>
</evidence>
<dbReference type="InterPro" id="IPR051913">
    <property type="entry name" value="GH2_Domain-Containing"/>
</dbReference>
<evidence type="ECO:0000313" key="6">
    <source>
        <dbReference type="EMBL" id="SHE76676.1"/>
    </source>
</evidence>
<dbReference type="PANTHER" id="PTHR42732:SF1">
    <property type="entry name" value="BETA-MANNOSIDASE"/>
    <property type="match status" value="1"/>
</dbReference>
<dbReference type="InterPro" id="IPR008979">
    <property type="entry name" value="Galactose-bd-like_sf"/>
</dbReference>
<keyword evidence="2" id="KW-0378">Hydrolase</keyword>
<dbReference type="SUPFAM" id="SSF49785">
    <property type="entry name" value="Galactose-binding domain-like"/>
    <property type="match status" value="1"/>
</dbReference>
<dbReference type="RefSeq" id="WP_072895397.1">
    <property type="nucleotide sequence ID" value="NZ_FQVM01000010.1"/>
</dbReference>
<dbReference type="SUPFAM" id="SSF49303">
    <property type="entry name" value="beta-Galactosidase/glucuronidase domain"/>
    <property type="match status" value="1"/>
</dbReference>
<dbReference type="InterPro" id="IPR023230">
    <property type="entry name" value="Glyco_hydro_2_CS"/>
</dbReference>
<protein>
    <submittedName>
        <fullName evidence="6">Beta-galactosidase</fullName>
    </submittedName>
</protein>
<dbReference type="InterPro" id="IPR013783">
    <property type="entry name" value="Ig-like_fold"/>
</dbReference>
<dbReference type="Gene3D" id="2.60.120.260">
    <property type="entry name" value="Galactose-binding domain-like"/>
    <property type="match status" value="1"/>
</dbReference>
<sequence>MISNNKTLINKNWLFKDSEQAEFKRVMIPHTNKEVPYNYFDEKIYQFTSYYKKELFINDSDKRIFLNFEGVMTAFKLFVNDKLVGEYRGGYIPHFIEITNFTIRNKKNTLLLEVDSREREDIPPFGYVIDYLTFGGIYRDVYLYELDQCFIENILYDYEVLEFDNLKGKIKITPRVLINNNSDEKRYCIEFCINERTFKQEVDVLKGKKWYELNPINLENIDLWDINSPSLYNCNMKLILNEDIRDCNNITVGFRDLKIDDTGLYLNGRKVKITGLNRHQSFPYVGYAMPKRVQIKDADILKDDLAVNLVRTSHYPQSPYFLQRCDEIGLLVLEEIPGWQNISEDKQWRIQVLNDVEGMIMRDYNHPSIVTWGVRINESMDDDELYSATNKLARIIDKNRKTCGVRYIENSNLLEDIYTVNDFIHDGGDIILRTREEVTGLEKPVPYLVTEFCGHIFPTKKFDQEERLIEHALRHGRVQSYAKEHDEYMGAIGWCAFDYNTHYDFGSGDRICYHGVMDMFRIPKYAAHIYKSQKDPKVEPVIEPLTWWSRGERDKGIVFPIYVCTNCDEVEVILGDNNIGRFSRTEENIDEKLKGLKYPPIKIDLLNGDWGSKWSEAEFIGYLDEKPIVSKKFCENPIVCDLDVQLDDRKLNGTEFDATRVVVKVVDQVGNVLPFSTGCINVETEGDIDVIGPKCISLIGGSIGFWIKTLGTFKDNTAKIKITSSFGINKEIKISLK</sequence>
<dbReference type="InterPro" id="IPR036156">
    <property type="entry name" value="Beta-gal/glucu_dom_sf"/>
</dbReference>
<feature type="domain" description="Glycosyl hydrolases family 2 sugar binding" evidence="5">
    <location>
        <begin position="35"/>
        <end position="145"/>
    </location>
</feature>
<dbReference type="PRINTS" id="PR00132">
    <property type="entry name" value="GLHYDRLASE2"/>
</dbReference>
<keyword evidence="7" id="KW-1185">Reference proteome</keyword>
<evidence type="ECO:0000259" key="4">
    <source>
        <dbReference type="Pfam" id="PF02836"/>
    </source>
</evidence>
<dbReference type="OrthoDB" id="9762066at2"/>
<proteinExistence type="inferred from homology"/>
<dbReference type="GO" id="GO:0004553">
    <property type="term" value="F:hydrolase activity, hydrolyzing O-glycosyl compounds"/>
    <property type="evidence" value="ECO:0007669"/>
    <property type="project" value="InterPro"/>
</dbReference>
<comment type="similarity">
    <text evidence="1">Belongs to the glycosyl hydrolase 2 family.</text>
</comment>